<name>A0A7C4HA83_THEPE</name>
<dbReference type="AlphaFoldDB" id="A0A7C4HA83"/>
<protein>
    <submittedName>
        <fullName evidence="2">Uncharacterized protein</fullName>
    </submittedName>
</protein>
<feature type="transmembrane region" description="Helical" evidence="1">
    <location>
        <begin position="34"/>
        <end position="58"/>
    </location>
</feature>
<sequence>MLIPVLAGSLAAMSAALLRVWRGRPSREELVELGLSLTLAFIDGFMVAYLAPFAPVFAAKLSFHLFLYMLLASLTVVLYSSYKGHSELKVYAIAMAPWFFVLFLVAAAAVLGSRIVFIF</sequence>
<comment type="caution">
    <text evidence="2">The sequence shown here is derived from an EMBL/GenBank/DDBJ whole genome shotgun (WGS) entry which is preliminary data.</text>
</comment>
<feature type="transmembrane region" description="Helical" evidence="1">
    <location>
        <begin position="65"/>
        <end position="82"/>
    </location>
</feature>
<feature type="transmembrane region" description="Helical" evidence="1">
    <location>
        <begin position="88"/>
        <end position="111"/>
    </location>
</feature>
<accession>A0A7C4HA83</accession>
<organism evidence="2">
    <name type="scientific">Thermofilum pendens</name>
    <dbReference type="NCBI Taxonomy" id="2269"/>
    <lineage>
        <taxon>Archaea</taxon>
        <taxon>Thermoproteota</taxon>
        <taxon>Thermoprotei</taxon>
        <taxon>Thermofilales</taxon>
        <taxon>Thermofilaceae</taxon>
        <taxon>Thermofilum</taxon>
    </lineage>
</organism>
<evidence type="ECO:0000313" key="2">
    <source>
        <dbReference type="EMBL" id="HGM46688.1"/>
    </source>
</evidence>
<gene>
    <name evidence="2" type="ORF">ENU21_02885</name>
</gene>
<proteinExistence type="predicted"/>
<dbReference type="EMBL" id="DTBQ01000082">
    <property type="protein sequence ID" value="HGM46688.1"/>
    <property type="molecule type" value="Genomic_DNA"/>
</dbReference>
<keyword evidence="1" id="KW-1133">Transmembrane helix</keyword>
<keyword evidence="1" id="KW-0812">Transmembrane</keyword>
<keyword evidence="1" id="KW-0472">Membrane</keyword>
<evidence type="ECO:0000256" key="1">
    <source>
        <dbReference type="SAM" id="Phobius"/>
    </source>
</evidence>
<reference evidence="2" key="1">
    <citation type="journal article" date="2020" name="mSystems">
        <title>Genome- and Community-Level Interaction Insights into Carbon Utilization and Element Cycling Functions of Hydrothermarchaeota in Hydrothermal Sediment.</title>
        <authorList>
            <person name="Zhou Z."/>
            <person name="Liu Y."/>
            <person name="Xu W."/>
            <person name="Pan J."/>
            <person name="Luo Z.H."/>
            <person name="Li M."/>
        </authorList>
    </citation>
    <scope>NUCLEOTIDE SEQUENCE</scope>
    <source>
        <strain evidence="2">SpSt-649</strain>
    </source>
</reference>